<dbReference type="InterPro" id="IPR011055">
    <property type="entry name" value="Dup_hybrid_motif"/>
</dbReference>
<dbReference type="EMBL" id="JBHSQB010000021">
    <property type="protein sequence ID" value="MFC6098375.1"/>
    <property type="molecule type" value="Genomic_DNA"/>
</dbReference>
<dbReference type="CDD" id="cd12797">
    <property type="entry name" value="M23_peptidase"/>
    <property type="match status" value="1"/>
</dbReference>
<evidence type="ECO:0000313" key="3">
    <source>
        <dbReference type="Proteomes" id="UP001596287"/>
    </source>
</evidence>
<dbReference type="InterPro" id="IPR050570">
    <property type="entry name" value="Cell_wall_metabolism_enzyme"/>
</dbReference>
<dbReference type="Pfam" id="PF01551">
    <property type="entry name" value="Peptidase_M23"/>
    <property type="match status" value="1"/>
</dbReference>
<dbReference type="PANTHER" id="PTHR21666:SF287">
    <property type="entry name" value="CYTOPLASMIC MEMBRANE PROTEIN"/>
    <property type="match status" value="1"/>
</dbReference>
<dbReference type="RefSeq" id="WP_379793390.1">
    <property type="nucleotide sequence ID" value="NZ_JBHSQB010000021.1"/>
</dbReference>
<evidence type="ECO:0000259" key="1">
    <source>
        <dbReference type="Pfam" id="PF01551"/>
    </source>
</evidence>
<dbReference type="SUPFAM" id="SSF53955">
    <property type="entry name" value="Lysozyme-like"/>
    <property type="match status" value="1"/>
</dbReference>
<dbReference type="SUPFAM" id="SSF51261">
    <property type="entry name" value="Duplicated hybrid motif"/>
    <property type="match status" value="2"/>
</dbReference>
<protein>
    <submittedName>
        <fullName evidence="2">Peptidoglycan DD-metalloendopeptidase family protein</fullName>
    </submittedName>
</protein>
<dbReference type="PANTHER" id="PTHR21666">
    <property type="entry name" value="PEPTIDASE-RELATED"/>
    <property type="match status" value="1"/>
</dbReference>
<dbReference type="Gene3D" id="1.10.530.10">
    <property type="match status" value="1"/>
</dbReference>
<evidence type="ECO:0000313" key="2">
    <source>
        <dbReference type="EMBL" id="MFC6098375.1"/>
    </source>
</evidence>
<comment type="caution">
    <text evidence="2">The sequence shown here is derived from an EMBL/GenBank/DDBJ whole genome shotgun (WGS) entry which is preliminary data.</text>
</comment>
<reference evidence="3" key="1">
    <citation type="journal article" date="2019" name="Int. J. Syst. Evol. Microbiol.">
        <title>The Global Catalogue of Microorganisms (GCM) 10K type strain sequencing project: providing services to taxonomists for standard genome sequencing and annotation.</title>
        <authorList>
            <consortium name="The Broad Institute Genomics Platform"/>
            <consortium name="The Broad Institute Genome Sequencing Center for Infectious Disease"/>
            <person name="Wu L."/>
            <person name="Ma J."/>
        </authorList>
    </citation>
    <scope>NUCLEOTIDE SEQUENCE [LARGE SCALE GENOMIC DNA]</scope>
    <source>
        <strain evidence="3">CCUG 49679</strain>
    </source>
</reference>
<sequence>MRGISSISGTATPLVGQETFYEVSGLYPGTVISDYNSVKWKVFRKSNGAWVELQGTLKTGKKVSFSFPQKWYGQELLIEAFLSNPEKKAPPGIIIRPVLGPKSIKSIEIRDANGNPITQKPKYGQAITARVTTENMMGETIQLSLWERDTISSTGHDPNGNTKLWNGSVKVTESNGIVTQRIMLSPAMMQEANKSWFEGGEHEYYMLAQATNTATKFSVTTQVKNEIVLSPNAPAPASQTPAQQTATPPLQAQAPVQVQNGLGTPEMPATGQTAATVQENPIETEEGTCPRCKVLTKEELKLIFSGASDTTIDEVVSAFNEVNVQLGIDTCQKKAHFFAQIREESGTTLTPHEAESLNYSVRRLKASDFVSGTGWVRDAVEGGHYQSGVSKRGPFQYFRDHPDEALLYGRKDLDRYLDGGIQRANQEAIANRAYANRNGNGDIASGDGWKYRGRGHIQLTGKDKYDLVNNRLTAKGVDLTITSTNVNNNSEGIKASMAYWDASGLNEKSAEGNEDSHVNAITAIINLHTDSYAHRRTHFGNTYRHFRVAECSKDEKKEEATVVEPGVWHDPVDSPQRTKYNSNGNIKPVSGAYGDVRNSYTKYHSGLDLFALPGTTVYACLKGKVVESTPGNTAGQTIRIKIDNVKDLLTQKDAVNYSLEFSQGEEMGIDIAETDDVYLIYMHLSQRDVEVNETVEPGDAIGLSGVSGTIANNIPSPHLHLEIATVQNAFGTGKTKRTNPARFINLNSYDTTEQDDSVKFKYHQDGTKTAWNPPLADQSAL</sequence>
<keyword evidence="3" id="KW-1185">Reference proteome</keyword>
<organism evidence="2 3">
    <name type="scientific">Flavobacterium qiangtangense</name>
    <dbReference type="NCBI Taxonomy" id="1442595"/>
    <lineage>
        <taxon>Bacteria</taxon>
        <taxon>Pseudomonadati</taxon>
        <taxon>Bacteroidota</taxon>
        <taxon>Flavobacteriia</taxon>
        <taxon>Flavobacteriales</taxon>
        <taxon>Flavobacteriaceae</taxon>
        <taxon>Flavobacterium</taxon>
    </lineage>
</organism>
<name>A0ABW1PU53_9FLAO</name>
<accession>A0ABW1PU53</accession>
<dbReference type="Proteomes" id="UP001596287">
    <property type="component" value="Unassembled WGS sequence"/>
</dbReference>
<dbReference type="InterPro" id="IPR016047">
    <property type="entry name" value="M23ase_b-sheet_dom"/>
</dbReference>
<proteinExistence type="predicted"/>
<gene>
    <name evidence="2" type="ORF">ACFPVY_17135</name>
</gene>
<feature type="domain" description="M23ase beta-sheet core" evidence="1">
    <location>
        <begin position="666"/>
        <end position="726"/>
    </location>
</feature>
<dbReference type="Gene3D" id="2.70.70.10">
    <property type="entry name" value="Glucose Permease (Domain IIA)"/>
    <property type="match status" value="1"/>
</dbReference>
<dbReference type="InterPro" id="IPR023346">
    <property type="entry name" value="Lysozyme-like_dom_sf"/>
</dbReference>